<evidence type="ECO:0000256" key="1">
    <source>
        <dbReference type="ARBA" id="ARBA00009437"/>
    </source>
</evidence>
<evidence type="ECO:0000313" key="6">
    <source>
        <dbReference type="EMBL" id="RGR75927.1"/>
    </source>
</evidence>
<sequence>MQQKLHSYVTMVKRSEIMDVIQLHYFRTIVEQGSLNKAAEVLYISRQGLTKIIRKMEQELGAQLFDVTGAGVVPTLFAEALYERSEDYIQFHQNFLSEVHKLKQKRTNELIIGLQSGFSEGFGKDFLANFIIQNQDLTIRVRSVTKPRLAEAMEQKEIPVWIATGNYNEAVFHSLHSKKNKLFLLAAEDHPLTLLDEVRLADLNPYSLIGLTHDIGQAGRTNAEISKNRLKAPDYYLNSSDRDLIMKLVQSGLAVSFNAGWQYTKYPGIVALPLADMHVEVQLHVLLRNDVAVTPSIRRLIRYIENFSG</sequence>
<keyword evidence="3" id="KW-0238">DNA-binding</keyword>
<organism evidence="6 7">
    <name type="scientific">Holdemania filiformis</name>
    <dbReference type="NCBI Taxonomy" id="61171"/>
    <lineage>
        <taxon>Bacteria</taxon>
        <taxon>Bacillati</taxon>
        <taxon>Bacillota</taxon>
        <taxon>Erysipelotrichia</taxon>
        <taxon>Erysipelotrichales</taxon>
        <taxon>Erysipelotrichaceae</taxon>
        <taxon>Holdemania</taxon>
    </lineage>
</organism>
<dbReference type="InterPro" id="IPR036390">
    <property type="entry name" value="WH_DNA-bd_sf"/>
</dbReference>
<keyword evidence="4" id="KW-0804">Transcription</keyword>
<keyword evidence="2" id="KW-0805">Transcription regulation</keyword>
<comment type="similarity">
    <text evidence="1">Belongs to the LysR transcriptional regulatory family.</text>
</comment>
<evidence type="ECO:0000256" key="3">
    <source>
        <dbReference type="ARBA" id="ARBA00023125"/>
    </source>
</evidence>
<name>A0A412G523_9FIRM</name>
<dbReference type="GO" id="GO:0003700">
    <property type="term" value="F:DNA-binding transcription factor activity"/>
    <property type="evidence" value="ECO:0007669"/>
    <property type="project" value="InterPro"/>
</dbReference>
<proteinExistence type="inferred from homology"/>
<dbReference type="PROSITE" id="PS50931">
    <property type="entry name" value="HTH_LYSR"/>
    <property type="match status" value="1"/>
</dbReference>
<dbReference type="AlphaFoldDB" id="A0A412G523"/>
<dbReference type="SUPFAM" id="SSF46785">
    <property type="entry name" value="Winged helix' DNA-binding domain"/>
    <property type="match status" value="1"/>
</dbReference>
<dbReference type="Gene3D" id="1.10.10.10">
    <property type="entry name" value="Winged helix-like DNA-binding domain superfamily/Winged helix DNA-binding domain"/>
    <property type="match status" value="1"/>
</dbReference>
<comment type="caution">
    <text evidence="6">The sequence shown here is derived from an EMBL/GenBank/DDBJ whole genome shotgun (WGS) entry which is preliminary data.</text>
</comment>
<dbReference type="GO" id="GO:0003677">
    <property type="term" value="F:DNA binding"/>
    <property type="evidence" value="ECO:0007669"/>
    <property type="project" value="UniProtKB-KW"/>
</dbReference>
<dbReference type="Pfam" id="PF00126">
    <property type="entry name" value="HTH_1"/>
    <property type="match status" value="1"/>
</dbReference>
<dbReference type="InterPro" id="IPR000847">
    <property type="entry name" value="LysR_HTH_N"/>
</dbReference>
<dbReference type="EMBL" id="QRUP01000003">
    <property type="protein sequence ID" value="RGR75927.1"/>
    <property type="molecule type" value="Genomic_DNA"/>
</dbReference>
<dbReference type="PANTHER" id="PTHR30419">
    <property type="entry name" value="HTH-TYPE TRANSCRIPTIONAL REGULATOR YBHD"/>
    <property type="match status" value="1"/>
</dbReference>
<dbReference type="Gene3D" id="3.40.190.290">
    <property type="match status" value="1"/>
</dbReference>
<gene>
    <name evidence="6" type="ORF">DWY25_04090</name>
</gene>
<feature type="domain" description="HTH lysR-type" evidence="5">
    <location>
        <begin position="18"/>
        <end position="75"/>
    </location>
</feature>
<evidence type="ECO:0000313" key="7">
    <source>
        <dbReference type="Proteomes" id="UP000284178"/>
    </source>
</evidence>
<dbReference type="InterPro" id="IPR005119">
    <property type="entry name" value="LysR_subst-bd"/>
</dbReference>
<evidence type="ECO:0000256" key="4">
    <source>
        <dbReference type="ARBA" id="ARBA00023163"/>
    </source>
</evidence>
<evidence type="ECO:0000256" key="2">
    <source>
        <dbReference type="ARBA" id="ARBA00023015"/>
    </source>
</evidence>
<protein>
    <submittedName>
        <fullName evidence="6">LysR family transcriptional regulator</fullName>
    </submittedName>
</protein>
<dbReference type="Pfam" id="PF03466">
    <property type="entry name" value="LysR_substrate"/>
    <property type="match status" value="1"/>
</dbReference>
<accession>A0A412G523</accession>
<dbReference type="Proteomes" id="UP000284178">
    <property type="component" value="Unassembled WGS sequence"/>
</dbReference>
<dbReference type="InterPro" id="IPR050950">
    <property type="entry name" value="HTH-type_LysR_regulators"/>
</dbReference>
<reference evidence="6 7" key="1">
    <citation type="submission" date="2018-08" db="EMBL/GenBank/DDBJ databases">
        <title>A genome reference for cultivated species of the human gut microbiota.</title>
        <authorList>
            <person name="Zou Y."/>
            <person name="Xue W."/>
            <person name="Luo G."/>
        </authorList>
    </citation>
    <scope>NUCLEOTIDE SEQUENCE [LARGE SCALE GENOMIC DNA]</scope>
    <source>
        <strain evidence="6 7">AF24-29</strain>
    </source>
</reference>
<dbReference type="InterPro" id="IPR036388">
    <property type="entry name" value="WH-like_DNA-bd_sf"/>
</dbReference>
<dbReference type="SUPFAM" id="SSF53850">
    <property type="entry name" value="Periplasmic binding protein-like II"/>
    <property type="match status" value="1"/>
</dbReference>
<keyword evidence="7" id="KW-1185">Reference proteome</keyword>
<dbReference type="GO" id="GO:0005829">
    <property type="term" value="C:cytosol"/>
    <property type="evidence" value="ECO:0007669"/>
    <property type="project" value="TreeGrafter"/>
</dbReference>
<evidence type="ECO:0000259" key="5">
    <source>
        <dbReference type="PROSITE" id="PS50931"/>
    </source>
</evidence>
<dbReference type="CDD" id="cd05466">
    <property type="entry name" value="PBP2_LTTR_substrate"/>
    <property type="match status" value="1"/>
</dbReference>